<dbReference type="RefSeq" id="WP_072990764.1">
    <property type="nucleotide sequence ID" value="NZ_FQZB01000014.1"/>
</dbReference>
<evidence type="ECO:0000313" key="2">
    <source>
        <dbReference type="Proteomes" id="UP000184310"/>
    </source>
</evidence>
<protein>
    <submittedName>
        <fullName evidence="1">Uncharacterized protein</fullName>
    </submittedName>
</protein>
<dbReference type="OrthoDB" id="5135382at2"/>
<dbReference type="STRING" id="1121302.SAMN02745163_03399"/>
<sequence>MNSSLNTVYIDYLRVFLLLQSKDETLGKIKDIIQLNMKKEDSKFELENQYTLINVTGNASIKYLFFNLEFMDPKVRKTGRYTIPIKQSIAF</sequence>
<name>A0A1M6QGJ6_9CLOT</name>
<proteinExistence type="predicted"/>
<reference evidence="1 2" key="1">
    <citation type="submission" date="2016-11" db="EMBL/GenBank/DDBJ databases">
        <authorList>
            <person name="Jaros S."/>
            <person name="Januszkiewicz K."/>
            <person name="Wedrychowicz H."/>
        </authorList>
    </citation>
    <scope>NUCLEOTIDE SEQUENCE [LARGE SCALE GENOMIC DNA]</scope>
    <source>
        <strain evidence="1 2">DSM 21758</strain>
    </source>
</reference>
<keyword evidence="2" id="KW-1185">Reference proteome</keyword>
<gene>
    <name evidence="1" type="ORF">SAMN02745163_03399</name>
</gene>
<dbReference type="EMBL" id="FQZB01000014">
    <property type="protein sequence ID" value="SHK19434.1"/>
    <property type="molecule type" value="Genomic_DNA"/>
</dbReference>
<dbReference type="Proteomes" id="UP000184310">
    <property type="component" value="Unassembled WGS sequence"/>
</dbReference>
<evidence type="ECO:0000313" key="1">
    <source>
        <dbReference type="EMBL" id="SHK19434.1"/>
    </source>
</evidence>
<dbReference type="InterPro" id="IPR043756">
    <property type="entry name" value="DUF5702"/>
</dbReference>
<organism evidence="1 2">
    <name type="scientific">Clostridium cavendishii DSM 21758</name>
    <dbReference type="NCBI Taxonomy" id="1121302"/>
    <lineage>
        <taxon>Bacteria</taxon>
        <taxon>Bacillati</taxon>
        <taxon>Bacillota</taxon>
        <taxon>Clostridia</taxon>
        <taxon>Eubacteriales</taxon>
        <taxon>Clostridiaceae</taxon>
        <taxon>Clostridium</taxon>
    </lineage>
</organism>
<accession>A0A1M6QGJ6</accession>
<dbReference type="Pfam" id="PF18960">
    <property type="entry name" value="DUF5702"/>
    <property type="match status" value="1"/>
</dbReference>
<dbReference type="AlphaFoldDB" id="A0A1M6QGJ6"/>